<reference evidence="8" key="2">
    <citation type="submission" date="2014-07" db="EMBL/GenBank/DDBJ databases">
        <authorList>
            <person name="Hull J."/>
        </authorList>
    </citation>
    <scope>NUCLEOTIDE SEQUENCE</scope>
</reference>
<dbReference type="GO" id="GO:0005739">
    <property type="term" value="C:mitochondrion"/>
    <property type="evidence" value="ECO:0007669"/>
    <property type="project" value="TreeGrafter"/>
</dbReference>
<gene>
    <name evidence="8" type="primary">Nit2_0</name>
    <name evidence="8" type="ORF">CM83_38506</name>
</gene>
<proteinExistence type="inferred from homology"/>
<evidence type="ECO:0000259" key="7">
    <source>
        <dbReference type="PROSITE" id="PS50263"/>
    </source>
</evidence>
<comment type="catalytic activity">
    <reaction evidence="6">
        <text>2-oxosuccinamate + H2O = oxaloacetate + NH4(+)</text>
        <dbReference type="Rhea" id="RHEA:59412"/>
        <dbReference type="ChEBI" id="CHEBI:15377"/>
        <dbReference type="ChEBI" id="CHEBI:16452"/>
        <dbReference type="ChEBI" id="CHEBI:28938"/>
        <dbReference type="ChEBI" id="CHEBI:57735"/>
        <dbReference type="EC" id="3.5.1.3"/>
    </reaction>
    <physiologicalReaction direction="left-to-right" evidence="6">
        <dbReference type="Rhea" id="RHEA:59413"/>
    </physiologicalReaction>
</comment>
<dbReference type="CDD" id="cd07572">
    <property type="entry name" value="nit"/>
    <property type="match status" value="1"/>
</dbReference>
<evidence type="ECO:0000256" key="1">
    <source>
        <dbReference type="ARBA" id="ARBA00010613"/>
    </source>
</evidence>
<dbReference type="InterPro" id="IPR045254">
    <property type="entry name" value="Nit1/2_C-N_Hydrolase"/>
</dbReference>
<dbReference type="InterPro" id="IPR003010">
    <property type="entry name" value="C-N_Hydrolase"/>
</dbReference>
<evidence type="ECO:0000256" key="2">
    <source>
        <dbReference type="ARBA" id="ARBA00022801"/>
    </source>
</evidence>
<organism evidence="8">
    <name type="scientific">Lygus hesperus</name>
    <name type="common">Western plant bug</name>
    <dbReference type="NCBI Taxonomy" id="30085"/>
    <lineage>
        <taxon>Eukaryota</taxon>
        <taxon>Metazoa</taxon>
        <taxon>Ecdysozoa</taxon>
        <taxon>Arthropoda</taxon>
        <taxon>Hexapoda</taxon>
        <taxon>Insecta</taxon>
        <taxon>Pterygota</taxon>
        <taxon>Neoptera</taxon>
        <taxon>Paraneoptera</taxon>
        <taxon>Hemiptera</taxon>
        <taxon>Heteroptera</taxon>
        <taxon>Panheteroptera</taxon>
        <taxon>Cimicomorpha</taxon>
        <taxon>Miridae</taxon>
        <taxon>Mirini</taxon>
        <taxon>Lygus</taxon>
    </lineage>
</organism>
<comment type="catalytic activity">
    <reaction evidence="3">
        <text>2-oxoglutaramate + H2O = 2-oxoglutarate + NH4(+)</text>
        <dbReference type="Rhea" id="RHEA:32963"/>
        <dbReference type="ChEBI" id="CHEBI:15377"/>
        <dbReference type="ChEBI" id="CHEBI:16769"/>
        <dbReference type="ChEBI" id="CHEBI:16810"/>
        <dbReference type="ChEBI" id="CHEBI:28938"/>
        <dbReference type="EC" id="3.5.1.3"/>
    </reaction>
    <physiologicalReaction direction="left-to-right" evidence="3">
        <dbReference type="Rhea" id="RHEA:32964"/>
    </physiologicalReaction>
</comment>
<dbReference type="Pfam" id="PF00795">
    <property type="entry name" value="CN_hydrolase"/>
    <property type="match status" value="1"/>
</dbReference>
<dbReference type="PANTHER" id="PTHR23088:SF30">
    <property type="entry name" value="OMEGA-AMIDASE NIT2"/>
    <property type="match status" value="1"/>
</dbReference>
<dbReference type="GO" id="GO:0006528">
    <property type="term" value="P:asparagine metabolic process"/>
    <property type="evidence" value="ECO:0007669"/>
    <property type="project" value="TreeGrafter"/>
</dbReference>
<evidence type="ECO:0000256" key="5">
    <source>
        <dbReference type="ARBA" id="ARBA00041576"/>
    </source>
</evidence>
<accession>A0A0A9WG18</accession>
<dbReference type="Gene3D" id="3.60.110.10">
    <property type="entry name" value="Carbon-nitrogen hydrolase"/>
    <property type="match status" value="1"/>
</dbReference>
<dbReference type="FunFam" id="3.60.110.10:FF:000002">
    <property type="entry name" value="Nitrilase family member 2"/>
    <property type="match status" value="1"/>
</dbReference>
<evidence type="ECO:0000256" key="6">
    <source>
        <dbReference type="ARBA" id="ARBA00048745"/>
    </source>
</evidence>
<dbReference type="EC" id="3.5.1.3" evidence="4"/>
<dbReference type="SUPFAM" id="SSF56317">
    <property type="entry name" value="Carbon-nitrogen hydrolase"/>
    <property type="match status" value="1"/>
</dbReference>
<dbReference type="InterPro" id="IPR001110">
    <property type="entry name" value="UPF0012_CS"/>
</dbReference>
<dbReference type="GO" id="GO:0050152">
    <property type="term" value="F:omega-amidase activity"/>
    <property type="evidence" value="ECO:0007669"/>
    <property type="project" value="UniProtKB-EC"/>
</dbReference>
<name>A0A0A9WG18_LYGHE</name>
<comment type="similarity">
    <text evidence="1">Belongs to the carbon-nitrogen hydrolase superfamily. NIT1/NIT2 family.</text>
</comment>
<keyword evidence="2" id="KW-0378">Hydrolase</keyword>
<dbReference type="EMBL" id="GBHO01036890">
    <property type="protein sequence ID" value="JAG06714.1"/>
    <property type="molecule type" value="Transcribed_RNA"/>
</dbReference>
<protein>
    <recommendedName>
        <fullName evidence="4">omega-amidase</fullName>
        <ecNumber evidence="4">3.5.1.3</ecNumber>
    </recommendedName>
    <alternativeName>
        <fullName evidence="5">Nitrilase homolog 2</fullName>
    </alternativeName>
</protein>
<feature type="domain" description="CN hydrolase" evidence="7">
    <location>
        <begin position="10"/>
        <end position="255"/>
    </location>
</feature>
<dbReference type="PANTHER" id="PTHR23088">
    <property type="entry name" value="NITRILASE-RELATED"/>
    <property type="match status" value="1"/>
</dbReference>
<evidence type="ECO:0000256" key="4">
    <source>
        <dbReference type="ARBA" id="ARBA00039118"/>
    </source>
</evidence>
<dbReference type="GO" id="GO:0006541">
    <property type="term" value="P:glutamine metabolic process"/>
    <property type="evidence" value="ECO:0007669"/>
    <property type="project" value="TreeGrafter"/>
</dbReference>
<dbReference type="GO" id="GO:0006107">
    <property type="term" value="P:oxaloacetate metabolic process"/>
    <property type="evidence" value="ECO:0007669"/>
    <property type="project" value="TreeGrafter"/>
</dbReference>
<reference evidence="8" key="1">
    <citation type="journal article" date="2014" name="PLoS ONE">
        <title>Transcriptome-Based Identification of ABC Transporters in the Western Tarnished Plant Bug Lygus hesperus.</title>
        <authorList>
            <person name="Hull J.J."/>
            <person name="Chaney K."/>
            <person name="Geib S.M."/>
            <person name="Fabrick J.A."/>
            <person name="Brent C.S."/>
            <person name="Walsh D."/>
            <person name="Lavine L.C."/>
        </authorList>
    </citation>
    <scope>NUCLEOTIDE SEQUENCE</scope>
</reference>
<sequence length="281" mass="31597">MAPQQKERQFRVALVQMAIGSRKEENLARAARMVKEAKESGAFLVILPECFNSPYETSSFGKYAEDIPSGISCQAMSEMAKQNQVYLVGGSIPEKSSNNLYNTCTVWDPKGKLVSVFRKVHLFNMDIPGICTFSESDAFTPGNELAVFDMGVCRVGLGICYDMRFPEWAALNRDQGVAILIYPGAFDTYTGPIHWDLHLRSRALDNQMFVAGVCGARDTTASYISYGHSLLVDPWGRIVVEADEKETILYHDIDLKECDEVRKQIPLNKQRRVDLYESKKL</sequence>
<dbReference type="AlphaFoldDB" id="A0A0A9WG18"/>
<evidence type="ECO:0000313" key="8">
    <source>
        <dbReference type="EMBL" id="JAG06714.1"/>
    </source>
</evidence>
<dbReference type="PROSITE" id="PS50263">
    <property type="entry name" value="CN_HYDROLASE"/>
    <property type="match status" value="1"/>
</dbReference>
<dbReference type="InterPro" id="IPR036526">
    <property type="entry name" value="C-N_Hydrolase_sf"/>
</dbReference>
<dbReference type="PROSITE" id="PS01227">
    <property type="entry name" value="UPF0012"/>
    <property type="match status" value="1"/>
</dbReference>
<evidence type="ECO:0000256" key="3">
    <source>
        <dbReference type="ARBA" id="ARBA00036637"/>
    </source>
</evidence>